<comment type="caution">
    <text evidence="1">The sequence shown here is derived from an EMBL/GenBank/DDBJ whole genome shotgun (WGS) entry which is preliminary data.</text>
</comment>
<reference evidence="1 2" key="1">
    <citation type="submission" date="2024-06" db="EMBL/GenBank/DDBJ databases">
        <title>Sorghum-associated microbial communities from plants grown in Nebraska, USA.</title>
        <authorList>
            <person name="Schachtman D."/>
        </authorList>
    </citation>
    <scope>NUCLEOTIDE SEQUENCE [LARGE SCALE GENOMIC DNA]</scope>
    <source>
        <strain evidence="1 2">1288</strain>
    </source>
</reference>
<organism evidence="1 2">
    <name type="scientific">Sporosarcina psychrophila</name>
    <name type="common">Bacillus psychrophilus</name>
    <dbReference type="NCBI Taxonomy" id="1476"/>
    <lineage>
        <taxon>Bacteria</taxon>
        <taxon>Bacillati</taxon>
        <taxon>Bacillota</taxon>
        <taxon>Bacilli</taxon>
        <taxon>Bacillales</taxon>
        <taxon>Caryophanaceae</taxon>
        <taxon>Sporosarcina</taxon>
    </lineage>
</organism>
<gene>
    <name evidence="1" type="ORF">ABIC55_003132</name>
</gene>
<proteinExistence type="predicted"/>
<protein>
    <submittedName>
        <fullName evidence="1">Uncharacterized protein</fullName>
    </submittedName>
</protein>
<dbReference type="Proteomes" id="UP001549104">
    <property type="component" value="Unassembled WGS sequence"/>
</dbReference>
<name>A0ABV2KAC8_SPOPS</name>
<sequence length="49" mass="5703">MGKSIGIDYWSGYCTDCVFFSNTIEKSLKTIETQNNRVIDLLEEIRDKK</sequence>
<keyword evidence="2" id="KW-1185">Reference proteome</keyword>
<dbReference type="EMBL" id="JBEPME010000004">
    <property type="protein sequence ID" value="MET3658035.1"/>
    <property type="molecule type" value="Genomic_DNA"/>
</dbReference>
<evidence type="ECO:0000313" key="2">
    <source>
        <dbReference type="Proteomes" id="UP001549104"/>
    </source>
</evidence>
<evidence type="ECO:0000313" key="1">
    <source>
        <dbReference type="EMBL" id="MET3658035.1"/>
    </source>
</evidence>
<accession>A0ABV2KAC8</accession>